<organism evidence="2 3">
    <name type="scientific">Burkholderia semiarida</name>
    <dbReference type="NCBI Taxonomy" id="2843303"/>
    <lineage>
        <taxon>Bacteria</taxon>
        <taxon>Pseudomonadati</taxon>
        <taxon>Pseudomonadota</taxon>
        <taxon>Betaproteobacteria</taxon>
        <taxon>Burkholderiales</taxon>
        <taxon>Burkholderiaceae</taxon>
        <taxon>Burkholderia</taxon>
        <taxon>Burkholderia cepacia complex</taxon>
    </lineage>
</organism>
<dbReference type="Pfam" id="PF03230">
    <property type="entry name" value="Antirestrict"/>
    <property type="match status" value="1"/>
</dbReference>
<evidence type="ECO:0000313" key="3">
    <source>
        <dbReference type="Proteomes" id="UP001609186"/>
    </source>
</evidence>
<keyword evidence="3" id="KW-1185">Reference proteome</keyword>
<gene>
    <name evidence="2" type="ORF">ACGTRS_28855</name>
</gene>
<dbReference type="InterPro" id="IPR004914">
    <property type="entry name" value="Antirestrict"/>
</dbReference>
<protein>
    <submittedName>
        <fullName evidence="2">Antirestriction protein</fullName>
    </submittedName>
</protein>
<accession>A0ABW7LBN9</accession>
<dbReference type="Proteomes" id="UP001609186">
    <property type="component" value="Unassembled WGS sequence"/>
</dbReference>
<comment type="caution">
    <text evidence="2">The sequence shown here is derived from an EMBL/GenBank/DDBJ whole genome shotgun (WGS) entry which is preliminary data.</text>
</comment>
<dbReference type="Gene3D" id="3.30.70.3580">
    <property type="entry name" value="Antirestriction protein"/>
    <property type="match status" value="1"/>
</dbReference>
<dbReference type="RefSeq" id="WP_395131044.1">
    <property type="nucleotide sequence ID" value="NZ_JBIMPM010000050.1"/>
</dbReference>
<name>A0ABW7LBN9_9BURK</name>
<comment type="similarity">
    <text evidence="1">Belongs to the antirestriction protein family.</text>
</comment>
<dbReference type="EMBL" id="JBIMPM010000050">
    <property type="protein sequence ID" value="MFH5255247.1"/>
    <property type="molecule type" value="Genomic_DNA"/>
</dbReference>
<evidence type="ECO:0000313" key="2">
    <source>
        <dbReference type="EMBL" id="MFH5255247.1"/>
    </source>
</evidence>
<reference evidence="2 3" key="1">
    <citation type="submission" date="2024-10" db="EMBL/GenBank/DDBJ databases">
        <title>Burkholderia semiarida in Mexico.</title>
        <authorList>
            <person name="Estrada P."/>
        </authorList>
    </citation>
    <scope>NUCLEOTIDE SEQUENCE [LARGE SCALE GENOMIC DNA]</scope>
    <source>
        <strain evidence="2 3">CLM7-1</strain>
    </source>
</reference>
<sequence>MALKAYYCFVAGHPAWPNPGEISMCQTEALIQSSLVIEEQRMRFLPKHFGPSFMRGENLIYAWARRLSPDYSGGHWLFFELDNGGFYAAPANEGELYVCFNENSYEGHMGAEAFGIVVTLYVLCRMAHDDRTGRFTNAYHALRRFAVQHPEQREIFRAID</sequence>
<dbReference type="InterPro" id="IPR042297">
    <property type="entry name" value="Antirestriction_sf"/>
</dbReference>
<evidence type="ECO:0000256" key="1">
    <source>
        <dbReference type="ARBA" id="ARBA00008618"/>
    </source>
</evidence>
<proteinExistence type="inferred from homology"/>